<proteinExistence type="predicted"/>
<name>A0A0F9UDD3_9ZZZZ</name>
<protein>
    <submittedName>
        <fullName evidence="1">Uncharacterized protein</fullName>
    </submittedName>
</protein>
<reference evidence="1" key="1">
    <citation type="journal article" date="2015" name="Nature">
        <title>Complex archaea that bridge the gap between prokaryotes and eukaryotes.</title>
        <authorList>
            <person name="Spang A."/>
            <person name="Saw J.H."/>
            <person name="Jorgensen S.L."/>
            <person name="Zaremba-Niedzwiedzka K."/>
            <person name="Martijn J."/>
            <person name="Lind A.E."/>
            <person name="van Eijk R."/>
            <person name="Schleper C."/>
            <person name="Guy L."/>
            <person name="Ettema T.J."/>
        </authorList>
    </citation>
    <scope>NUCLEOTIDE SEQUENCE</scope>
</reference>
<organism evidence="1">
    <name type="scientific">marine sediment metagenome</name>
    <dbReference type="NCBI Taxonomy" id="412755"/>
    <lineage>
        <taxon>unclassified sequences</taxon>
        <taxon>metagenomes</taxon>
        <taxon>ecological metagenomes</taxon>
    </lineage>
</organism>
<dbReference type="AlphaFoldDB" id="A0A0F9UDD3"/>
<gene>
    <name evidence="1" type="ORF">LCGC14_0235200</name>
</gene>
<sequence length="87" mass="9761">MTVRELIEELRKIDGDKVVIIQKDREGNGYSPLSDVDGEDVYVPETTWYGKRFLAKLTPELEEQGYGEGDVVEEGEGQPAVFLCPVN</sequence>
<evidence type="ECO:0000313" key="1">
    <source>
        <dbReference type="EMBL" id="KKN89674.1"/>
    </source>
</evidence>
<dbReference type="EMBL" id="LAZR01000116">
    <property type="protein sequence ID" value="KKN89674.1"/>
    <property type="molecule type" value="Genomic_DNA"/>
</dbReference>
<comment type="caution">
    <text evidence="1">The sequence shown here is derived from an EMBL/GenBank/DDBJ whole genome shotgun (WGS) entry which is preliminary data.</text>
</comment>
<accession>A0A0F9UDD3</accession>